<protein>
    <submittedName>
        <fullName evidence="6">FadR family transcriptional regulator</fullName>
    </submittedName>
</protein>
<dbReference type="GO" id="GO:0003677">
    <property type="term" value="F:DNA binding"/>
    <property type="evidence" value="ECO:0007669"/>
    <property type="project" value="UniProtKB-KW"/>
</dbReference>
<proteinExistence type="predicted"/>
<accession>A0A934ILM3</accession>
<sequence length="246" mass="26599">MEDAGARSTVARSDTATPFEADTMPQAADGGLSGEDPDISVIAETLSHMRAEKGDLPAERVLAAELGVKRYRVRQALALLRERGELGPAKIGRPNGEFARTAEDMVAYSNPIEVVELRMLLEPGFARQAAFRASPREIATILSWAKTATPADAASTDVAFHRAIAAASRNRLGAELYGLLRQVSCDGRIAPGNNAPKCPNRLRARDAEHREIAEAIADRNPEAAEAAMRRHLASVHEKIMARMSPR</sequence>
<keyword evidence="3" id="KW-0804">Transcription</keyword>
<dbReference type="Proteomes" id="UP000609531">
    <property type="component" value="Unassembled WGS sequence"/>
</dbReference>
<dbReference type="SMART" id="SM00895">
    <property type="entry name" value="FCD"/>
    <property type="match status" value="1"/>
</dbReference>
<comment type="caution">
    <text evidence="6">The sequence shown here is derived from an EMBL/GenBank/DDBJ whole genome shotgun (WGS) entry which is preliminary data.</text>
</comment>
<dbReference type="InterPro" id="IPR000524">
    <property type="entry name" value="Tscrpt_reg_HTH_GntR"/>
</dbReference>
<organism evidence="6 7">
    <name type="scientific">Acuticoccus mangrovi</name>
    <dbReference type="NCBI Taxonomy" id="2796142"/>
    <lineage>
        <taxon>Bacteria</taxon>
        <taxon>Pseudomonadati</taxon>
        <taxon>Pseudomonadota</taxon>
        <taxon>Alphaproteobacteria</taxon>
        <taxon>Hyphomicrobiales</taxon>
        <taxon>Amorphaceae</taxon>
        <taxon>Acuticoccus</taxon>
    </lineage>
</organism>
<dbReference type="InterPro" id="IPR036390">
    <property type="entry name" value="WH_DNA-bd_sf"/>
</dbReference>
<dbReference type="GO" id="GO:0003700">
    <property type="term" value="F:DNA-binding transcription factor activity"/>
    <property type="evidence" value="ECO:0007669"/>
    <property type="project" value="InterPro"/>
</dbReference>
<dbReference type="RefSeq" id="WP_198880811.1">
    <property type="nucleotide sequence ID" value="NZ_JAEKJA010000003.1"/>
</dbReference>
<feature type="region of interest" description="Disordered" evidence="4">
    <location>
        <begin position="1"/>
        <end position="36"/>
    </location>
</feature>
<dbReference type="InterPro" id="IPR011711">
    <property type="entry name" value="GntR_C"/>
</dbReference>
<keyword evidence="2" id="KW-0238">DNA-binding</keyword>
<evidence type="ECO:0000259" key="5">
    <source>
        <dbReference type="SMART" id="SM00895"/>
    </source>
</evidence>
<evidence type="ECO:0000313" key="7">
    <source>
        <dbReference type="Proteomes" id="UP000609531"/>
    </source>
</evidence>
<dbReference type="SUPFAM" id="SSF46785">
    <property type="entry name" value="Winged helix' DNA-binding domain"/>
    <property type="match status" value="1"/>
</dbReference>
<keyword evidence="1" id="KW-0805">Transcription regulation</keyword>
<dbReference type="PANTHER" id="PTHR43537:SF5">
    <property type="entry name" value="UXU OPERON TRANSCRIPTIONAL REGULATOR"/>
    <property type="match status" value="1"/>
</dbReference>
<evidence type="ECO:0000256" key="2">
    <source>
        <dbReference type="ARBA" id="ARBA00023125"/>
    </source>
</evidence>
<evidence type="ECO:0000313" key="6">
    <source>
        <dbReference type="EMBL" id="MBJ3774905.1"/>
    </source>
</evidence>
<feature type="domain" description="GntR C-terminal" evidence="5">
    <location>
        <begin position="113"/>
        <end position="234"/>
    </location>
</feature>
<evidence type="ECO:0000256" key="3">
    <source>
        <dbReference type="ARBA" id="ARBA00023163"/>
    </source>
</evidence>
<dbReference type="Gene3D" id="1.20.120.530">
    <property type="entry name" value="GntR ligand-binding domain-like"/>
    <property type="match status" value="1"/>
</dbReference>
<dbReference type="SUPFAM" id="SSF48008">
    <property type="entry name" value="GntR ligand-binding domain-like"/>
    <property type="match status" value="1"/>
</dbReference>
<keyword evidence="7" id="KW-1185">Reference proteome</keyword>
<evidence type="ECO:0000256" key="4">
    <source>
        <dbReference type="SAM" id="MobiDB-lite"/>
    </source>
</evidence>
<dbReference type="PRINTS" id="PR00035">
    <property type="entry name" value="HTHGNTR"/>
</dbReference>
<dbReference type="InterPro" id="IPR036388">
    <property type="entry name" value="WH-like_DNA-bd_sf"/>
</dbReference>
<dbReference type="EMBL" id="JAEKJA010000003">
    <property type="protein sequence ID" value="MBJ3774905.1"/>
    <property type="molecule type" value="Genomic_DNA"/>
</dbReference>
<name>A0A934ILM3_9HYPH</name>
<dbReference type="Gene3D" id="1.10.10.10">
    <property type="entry name" value="Winged helix-like DNA-binding domain superfamily/Winged helix DNA-binding domain"/>
    <property type="match status" value="1"/>
</dbReference>
<reference evidence="6" key="1">
    <citation type="submission" date="2020-12" db="EMBL/GenBank/DDBJ databases">
        <title>Bacterial taxonomy.</title>
        <authorList>
            <person name="Pan X."/>
        </authorList>
    </citation>
    <scope>NUCLEOTIDE SEQUENCE</scope>
    <source>
        <strain evidence="6">B2012</strain>
    </source>
</reference>
<dbReference type="AlphaFoldDB" id="A0A934ILM3"/>
<dbReference type="Pfam" id="PF07729">
    <property type="entry name" value="FCD"/>
    <property type="match status" value="1"/>
</dbReference>
<evidence type="ECO:0000256" key="1">
    <source>
        <dbReference type="ARBA" id="ARBA00023015"/>
    </source>
</evidence>
<dbReference type="PANTHER" id="PTHR43537">
    <property type="entry name" value="TRANSCRIPTIONAL REGULATOR, GNTR FAMILY"/>
    <property type="match status" value="1"/>
</dbReference>
<dbReference type="InterPro" id="IPR008920">
    <property type="entry name" value="TF_FadR/GntR_C"/>
</dbReference>
<gene>
    <name evidence="6" type="ORF">JCR33_04355</name>
</gene>